<feature type="non-terminal residue" evidence="1">
    <location>
        <position position="77"/>
    </location>
</feature>
<dbReference type="EMBL" id="JXIG01000382">
    <property type="protein sequence ID" value="KIU01415.1"/>
    <property type="molecule type" value="Genomic_DNA"/>
</dbReference>
<evidence type="ECO:0000313" key="1">
    <source>
        <dbReference type="EMBL" id="KIU01415.1"/>
    </source>
</evidence>
<sequence length="77" mass="8374">MGGEQLEILLVEDVADPAIDVEVRAPPAETHVRERIGIDPSIGRRRRVGREFRTPAAVIAEIDIAIAHRLTDLAAPA</sequence>
<protein>
    <submittedName>
        <fullName evidence="1">Uncharacterized protein</fullName>
    </submittedName>
</protein>
<comment type="caution">
    <text evidence="1">The sequence shown here is derived from an EMBL/GenBank/DDBJ whole genome shotgun (WGS) entry which is preliminary data.</text>
</comment>
<dbReference type="AlphaFoldDB" id="A0AA40JQ01"/>
<gene>
    <name evidence="1" type="ORF">QU38_01755</name>
</gene>
<organism evidence="1 2">
    <name type="scientific">Staphylococcus aureus</name>
    <dbReference type="NCBI Taxonomy" id="1280"/>
    <lineage>
        <taxon>Bacteria</taxon>
        <taxon>Bacillati</taxon>
        <taxon>Bacillota</taxon>
        <taxon>Bacilli</taxon>
        <taxon>Bacillales</taxon>
        <taxon>Staphylococcaceae</taxon>
        <taxon>Staphylococcus</taxon>
    </lineage>
</organism>
<dbReference type="Proteomes" id="UP000032274">
    <property type="component" value="Unassembled WGS sequence"/>
</dbReference>
<name>A0AA40JQ01_STAAU</name>
<accession>A0AA40JQ01</accession>
<reference evidence="1 2" key="1">
    <citation type="submission" date="2015-01" db="EMBL/GenBank/DDBJ databases">
        <title>Characterization of Swiss Staphylococcus aureus strains involved in food poisoning.</title>
        <authorList>
            <person name="Crovadore J."/>
            <person name="Chablais R."/>
            <person name="Tonacini J."/>
            <person name="Schnyder B."/>
            <person name="Lefort F."/>
        </authorList>
    </citation>
    <scope>NUCLEOTIDE SEQUENCE [LARGE SCALE GENOMIC DNA]</scope>
    <source>
        <strain evidence="1 2">SA-120</strain>
    </source>
</reference>
<evidence type="ECO:0000313" key="2">
    <source>
        <dbReference type="Proteomes" id="UP000032274"/>
    </source>
</evidence>
<proteinExistence type="predicted"/>